<sequence>MDNATSNGKTSTVKQLVLSLPGGLPAMPARRRRGVAGNRASGAGGAGGGGGKAHGGTASSLCSCFSSGPEEPPEITYHVVENGVVTLPPPPLLTPTHPMPDEAELNAKFAELVDELDLTAAKKEVMFNLPSEKKWQLYLSKKTEQHDTTSSHFPDYYIERVNAMSMLLFPREEEEVNTRAKLLDNLKTALRTQPNSFVTRFLDQDGLICLLNFLVGMDYNTAQSPIHTSLIGCVKALMNNSNGRAHVLAHPTAINTIAQSLSTENIKTKIAVLEILGAMCLVPGGHRKVLEAMLHFQKHAFERTRFQTVLNDLDRSTGVYKDEVNLKTAIMSFVNAILNYGPGQEHLEFRLHLRYEFLMLGIQPIIEKLRSHENATLDRHLDIFDMVRIEDEKELARKFDMAHIDTKSCTAMVEAIKKKLSLTPAYPHFLSLLHHALLIPYIGGSAEHWILFDRIVQQIVVQGENGENYDIAPIEINVKKILKELATEEELRIAKENAEKFEKENIELATQIVKKEQELEQSTQEKEDLQSALAKTKDKLERETVSHLEDKQKIEELEYRIREMTQKLDSERRERSYAESSIRNGLPDDSRLSIHRGSLPLHSTGSMGAPPPPPPPMPSTGAPPAPPPLPGMGMAPPPPPCPPPSTRTPRIKNIPQPTNPLKSFNWCKLPEARVDGTVWTELDDTKLYKDIDLADIDRTFSAYQKQQGCGTNGSLEDIPALTCRSPRVRELSLIDGRRAQNCTILLSKLRLTNDEICRAILSMDSKDQLPKDMVEQLLKFLPSPEEKVLLEEHSSEMESMAKADRFLYEISRIIHYEQRLRTLYYKKKFQERVSDCKPKIVAVLEASKEVQRSKRLKKLLEVVLAFGNYMNRGQRGNAVGFKLSSLNHLADTKSSTNRNYTLLHYLIETLEKKFKDTLKLEEDIPHVKKAAKVNLGELEREIKDLKTGLNEVQKELDFLRGQPAQPGDKFVLVMKEFITGATYKFSELEDSFLDMKSRYEKTARRFGEDSVQMPPDEFFSIFDSFLVSFNEAKNDNENFRRKKEDEERRSRQEAEKRERKDGTLRGLAALRANGSATLNGSINSLKAGGPAALNGTATADKGEFDDLISALRTGDVFGDEYTKTRRNRRRGSSPAANNTTSVLAENGHHVIVNGSALHDASRDRIVARKLKS</sequence>
<dbReference type="GO" id="GO:0030838">
    <property type="term" value="P:positive regulation of actin filament polymerization"/>
    <property type="evidence" value="ECO:0007669"/>
    <property type="project" value="TreeGrafter"/>
</dbReference>
<evidence type="ECO:0000256" key="1">
    <source>
        <dbReference type="SAM" id="Coils"/>
    </source>
</evidence>
<name>A0A224YUT9_9ACAR</name>
<dbReference type="InterPro" id="IPR015425">
    <property type="entry name" value="FH2_Formin"/>
</dbReference>
<dbReference type="InterPro" id="IPR042201">
    <property type="entry name" value="FH2_Formin_sf"/>
</dbReference>
<dbReference type="GO" id="GO:0003779">
    <property type="term" value="F:actin binding"/>
    <property type="evidence" value="ECO:0007669"/>
    <property type="project" value="InterPro"/>
</dbReference>
<dbReference type="InterPro" id="IPR014767">
    <property type="entry name" value="DAD_dom"/>
</dbReference>
<dbReference type="AlphaFoldDB" id="A0A224YUT9"/>
<evidence type="ECO:0000313" key="6">
    <source>
        <dbReference type="EMBL" id="MAA18371.1"/>
    </source>
</evidence>
<feature type="region of interest" description="Disordered" evidence="2">
    <location>
        <begin position="518"/>
        <end position="548"/>
    </location>
</feature>
<dbReference type="InterPro" id="IPR010472">
    <property type="entry name" value="FH3_dom"/>
</dbReference>
<dbReference type="PROSITE" id="PS51231">
    <property type="entry name" value="DAD"/>
    <property type="match status" value="1"/>
</dbReference>
<feature type="compositionally biased region" description="Basic and acidic residues" evidence="2">
    <location>
        <begin position="568"/>
        <end position="577"/>
    </location>
</feature>
<dbReference type="PROSITE" id="PS51232">
    <property type="entry name" value="GBD_FH3"/>
    <property type="match status" value="1"/>
</dbReference>
<protein>
    <submittedName>
        <fullName evidence="6">Dishevelled associated activator of morphogenesis</fullName>
    </submittedName>
</protein>
<keyword evidence="1" id="KW-0175">Coiled coil</keyword>
<evidence type="ECO:0000259" key="3">
    <source>
        <dbReference type="PROSITE" id="PS51231"/>
    </source>
</evidence>
<evidence type="ECO:0000259" key="4">
    <source>
        <dbReference type="PROSITE" id="PS51232"/>
    </source>
</evidence>
<dbReference type="InterPro" id="IPR051425">
    <property type="entry name" value="Formin_Homology"/>
</dbReference>
<dbReference type="GO" id="GO:0030036">
    <property type="term" value="P:actin cytoskeleton organization"/>
    <property type="evidence" value="ECO:0007669"/>
    <property type="project" value="InterPro"/>
</dbReference>
<dbReference type="Pfam" id="PF02181">
    <property type="entry name" value="FH2"/>
    <property type="match status" value="1"/>
</dbReference>
<feature type="compositionally biased region" description="Basic and acidic residues" evidence="2">
    <location>
        <begin position="1038"/>
        <end position="1063"/>
    </location>
</feature>
<organism evidence="6">
    <name type="scientific">Rhipicephalus zambeziensis</name>
    <dbReference type="NCBI Taxonomy" id="60191"/>
    <lineage>
        <taxon>Eukaryota</taxon>
        <taxon>Metazoa</taxon>
        <taxon>Ecdysozoa</taxon>
        <taxon>Arthropoda</taxon>
        <taxon>Chelicerata</taxon>
        <taxon>Arachnida</taxon>
        <taxon>Acari</taxon>
        <taxon>Parasitiformes</taxon>
        <taxon>Ixodida</taxon>
        <taxon>Ixodoidea</taxon>
        <taxon>Ixodidae</taxon>
        <taxon>Rhipicephalinae</taxon>
        <taxon>Rhipicephalus</taxon>
        <taxon>Rhipicephalus</taxon>
    </lineage>
</organism>
<feature type="compositionally biased region" description="Polar residues" evidence="2">
    <location>
        <begin position="1134"/>
        <end position="1143"/>
    </location>
</feature>
<feature type="region of interest" description="Disordered" evidence="2">
    <location>
        <begin position="22"/>
        <end position="53"/>
    </location>
</feature>
<feature type="domain" description="GBD/FH3" evidence="4">
    <location>
        <begin position="97"/>
        <end position="467"/>
    </location>
</feature>
<dbReference type="InterPro" id="IPR010473">
    <property type="entry name" value="GTPase-bd"/>
</dbReference>
<dbReference type="GO" id="GO:0031267">
    <property type="term" value="F:small GTPase binding"/>
    <property type="evidence" value="ECO:0007669"/>
    <property type="project" value="InterPro"/>
</dbReference>
<dbReference type="SUPFAM" id="SSF101447">
    <property type="entry name" value="Formin homology 2 domain (FH2 domain)"/>
    <property type="match status" value="1"/>
</dbReference>
<dbReference type="EMBL" id="GFPF01007225">
    <property type="protein sequence ID" value="MAA18371.1"/>
    <property type="molecule type" value="Transcribed_RNA"/>
</dbReference>
<dbReference type="SMART" id="SM01139">
    <property type="entry name" value="Drf_FH3"/>
    <property type="match status" value="1"/>
</dbReference>
<feature type="compositionally biased region" description="Gly residues" evidence="2">
    <location>
        <begin position="42"/>
        <end position="53"/>
    </location>
</feature>
<dbReference type="SMART" id="SM01140">
    <property type="entry name" value="Drf_GBD"/>
    <property type="match status" value="1"/>
</dbReference>
<dbReference type="Pfam" id="PF06371">
    <property type="entry name" value="Drf_GBD"/>
    <property type="match status" value="1"/>
</dbReference>
<dbReference type="Gene3D" id="1.25.10.10">
    <property type="entry name" value="Leucine-rich Repeat Variant"/>
    <property type="match status" value="1"/>
</dbReference>
<dbReference type="PANTHER" id="PTHR45725">
    <property type="entry name" value="FORMIN HOMOLOGY 2 FAMILY MEMBER"/>
    <property type="match status" value="1"/>
</dbReference>
<dbReference type="InterPro" id="IPR011989">
    <property type="entry name" value="ARM-like"/>
</dbReference>
<reference evidence="6" key="1">
    <citation type="journal article" date="2017" name="Parasit. Vectors">
        <title>Sialotranscriptomics of Rhipicephalus zambeziensis reveals intricate expression profiles of secretory proteins and suggests tight temporal transcriptional regulation during blood-feeding.</title>
        <authorList>
            <person name="de Castro M.H."/>
            <person name="de Klerk D."/>
            <person name="Pienaar R."/>
            <person name="Rees D.J.G."/>
            <person name="Mans B.J."/>
        </authorList>
    </citation>
    <scope>NUCLEOTIDE SEQUENCE</scope>
    <source>
        <tissue evidence="6">Salivary glands</tissue>
    </source>
</reference>
<dbReference type="InterPro" id="IPR016024">
    <property type="entry name" value="ARM-type_fold"/>
</dbReference>
<evidence type="ECO:0000259" key="5">
    <source>
        <dbReference type="PROSITE" id="PS51444"/>
    </source>
</evidence>
<dbReference type="Gene3D" id="1.10.238.150">
    <property type="entry name" value="Formin, FH3 diaphanous domain"/>
    <property type="match status" value="1"/>
</dbReference>
<dbReference type="PROSITE" id="PS51444">
    <property type="entry name" value="FH2"/>
    <property type="match status" value="1"/>
</dbReference>
<proteinExistence type="predicted"/>
<dbReference type="InterPro" id="IPR014768">
    <property type="entry name" value="GBD/FH3_dom"/>
</dbReference>
<feature type="coiled-coil region" evidence="1">
    <location>
        <begin position="928"/>
        <end position="962"/>
    </location>
</feature>
<dbReference type="FunFam" id="1.25.10.10:FF:000800">
    <property type="entry name" value="Disheveled-associated activator of morphogenesis"/>
    <property type="match status" value="1"/>
</dbReference>
<dbReference type="PANTHER" id="PTHR45725:SF1">
    <property type="entry name" value="DISHEVELLED ASSOCIATED ACTIVATOR OF MORPHOGENESIS, ISOFORM D"/>
    <property type="match status" value="1"/>
</dbReference>
<accession>A0A224YUT9</accession>
<feature type="domain" description="FH2" evidence="5">
    <location>
        <begin position="651"/>
        <end position="1055"/>
    </location>
</feature>
<feature type="compositionally biased region" description="Pro residues" evidence="2">
    <location>
        <begin position="609"/>
        <end position="646"/>
    </location>
</feature>
<dbReference type="SUPFAM" id="SSF48371">
    <property type="entry name" value="ARM repeat"/>
    <property type="match status" value="1"/>
</dbReference>
<feature type="domain" description="DAD" evidence="3">
    <location>
        <begin position="1097"/>
        <end position="1129"/>
    </location>
</feature>
<dbReference type="SMART" id="SM00498">
    <property type="entry name" value="FH2"/>
    <property type="match status" value="1"/>
</dbReference>
<feature type="region of interest" description="Disordered" evidence="2">
    <location>
        <begin position="568"/>
        <end position="654"/>
    </location>
</feature>
<dbReference type="Pfam" id="PF06367">
    <property type="entry name" value="Drf_FH3"/>
    <property type="match status" value="1"/>
</dbReference>
<dbReference type="Gene3D" id="1.20.58.2220">
    <property type="entry name" value="Formin, FH2 domain"/>
    <property type="match status" value="1"/>
</dbReference>
<dbReference type="FunFam" id="1.20.58.2220:FF:000009">
    <property type="entry name" value="Disheveled-associated activator of morphogenesis"/>
    <property type="match status" value="1"/>
</dbReference>
<feature type="region of interest" description="Disordered" evidence="2">
    <location>
        <begin position="1038"/>
        <end position="1065"/>
    </location>
</feature>
<evidence type="ECO:0000256" key="2">
    <source>
        <dbReference type="SAM" id="MobiDB-lite"/>
    </source>
</evidence>
<feature type="region of interest" description="Disordered" evidence="2">
    <location>
        <begin position="1124"/>
        <end position="1144"/>
    </location>
</feature>